<reference evidence="1 2" key="1">
    <citation type="submission" date="2019-02" db="EMBL/GenBank/DDBJ databases">
        <title>Genome sequencing of the rare red list fungi Phellinidium pouzarii.</title>
        <authorList>
            <person name="Buettner E."/>
            <person name="Kellner H."/>
        </authorList>
    </citation>
    <scope>NUCLEOTIDE SEQUENCE [LARGE SCALE GENOMIC DNA]</scope>
    <source>
        <strain evidence="1 2">DSM 108285</strain>
    </source>
</reference>
<comment type="caution">
    <text evidence="1">The sequence shown here is derived from an EMBL/GenBank/DDBJ whole genome shotgun (WGS) entry which is preliminary data.</text>
</comment>
<name>A0A4S4L8C8_9AGAM</name>
<evidence type="ECO:0000313" key="1">
    <source>
        <dbReference type="EMBL" id="THH07685.1"/>
    </source>
</evidence>
<gene>
    <name evidence="1" type="ORF">EW145_g3205</name>
</gene>
<dbReference type="OrthoDB" id="10259236at2759"/>
<protein>
    <submittedName>
        <fullName evidence="1">Uncharacterized protein</fullName>
    </submittedName>
</protein>
<dbReference type="AlphaFoldDB" id="A0A4S4L8C8"/>
<sequence length="124" mass="14451">PAPGVNMKDRPHFVRACTEPFTVSLRHVSPRNIKFIWWFVSRTVGDGVPEHRNDTQMRSENFESVMHDVDVDEDFDEALDASLMRLTYANDRDIAKTAIRLVQRTYPDWFSKTSTKLAQLYYIA</sequence>
<dbReference type="Proteomes" id="UP000308199">
    <property type="component" value="Unassembled WGS sequence"/>
</dbReference>
<keyword evidence="2" id="KW-1185">Reference proteome</keyword>
<proteinExistence type="predicted"/>
<dbReference type="EMBL" id="SGPK01000131">
    <property type="protein sequence ID" value="THH07685.1"/>
    <property type="molecule type" value="Genomic_DNA"/>
</dbReference>
<organism evidence="1 2">
    <name type="scientific">Phellinidium pouzarii</name>
    <dbReference type="NCBI Taxonomy" id="167371"/>
    <lineage>
        <taxon>Eukaryota</taxon>
        <taxon>Fungi</taxon>
        <taxon>Dikarya</taxon>
        <taxon>Basidiomycota</taxon>
        <taxon>Agaricomycotina</taxon>
        <taxon>Agaricomycetes</taxon>
        <taxon>Hymenochaetales</taxon>
        <taxon>Hymenochaetaceae</taxon>
        <taxon>Phellinidium</taxon>
    </lineage>
</organism>
<evidence type="ECO:0000313" key="2">
    <source>
        <dbReference type="Proteomes" id="UP000308199"/>
    </source>
</evidence>
<feature type="non-terminal residue" evidence="1">
    <location>
        <position position="1"/>
    </location>
</feature>
<accession>A0A4S4L8C8</accession>